<evidence type="ECO:0000313" key="5">
    <source>
        <dbReference type="Proteomes" id="UP001500984"/>
    </source>
</evidence>
<feature type="compositionally biased region" description="Gly residues" evidence="1">
    <location>
        <begin position="250"/>
        <end position="321"/>
    </location>
</feature>
<feature type="compositionally biased region" description="Low complexity" evidence="1">
    <location>
        <begin position="322"/>
        <end position="338"/>
    </location>
</feature>
<dbReference type="Pfam" id="PF21946">
    <property type="entry name" value="LppM"/>
    <property type="match status" value="1"/>
</dbReference>
<accession>A0ABN2WQ58</accession>
<dbReference type="InterPro" id="IPR053807">
    <property type="entry name" value="LppM"/>
</dbReference>
<gene>
    <name evidence="4" type="ORF">GCM10009823_17290</name>
</gene>
<dbReference type="PROSITE" id="PS51257">
    <property type="entry name" value="PROKAR_LIPOPROTEIN"/>
    <property type="match status" value="1"/>
</dbReference>
<dbReference type="RefSeq" id="WP_344336893.1">
    <property type="nucleotide sequence ID" value="NZ_BAAAPZ010000006.1"/>
</dbReference>
<keyword evidence="2" id="KW-0472">Membrane</keyword>
<dbReference type="EMBL" id="BAAAPZ010000006">
    <property type="protein sequence ID" value="GAA2096928.1"/>
    <property type="molecule type" value="Genomic_DNA"/>
</dbReference>
<evidence type="ECO:0000259" key="3">
    <source>
        <dbReference type="Pfam" id="PF21946"/>
    </source>
</evidence>
<keyword evidence="2" id="KW-0812">Transmembrane</keyword>
<feature type="domain" description="LppM" evidence="3">
    <location>
        <begin position="31"/>
        <end position="210"/>
    </location>
</feature>
<evidence type="ECO:0000256" key="1">
    <source>
        <dbReference type="SAM" id="MobiDB-lite"/>
    </source>
</evidence>
<reference evidence="4 5" key="1">
    <citation type="journal article" date="2019" name="Int. J. Syst. Evol. Microbiol.">
        <title>The Global Catalogue of Microorganisms (GCM) 10K type strain sequencing project: providing services to taxonomists for standard genome sequencing and annotation.</title>
        <authorList>
            <consortium name="The Broad Institute Genomics Platform"/>
            <consortium name="The Broad Institute Genome Sequencing Center for Infectious Disease"/>
            <person name="Wu L."/>
            <person name="Ma J."/>
        </authorList>
    </citation>
    <scope>NUCLEOTIDE SEQUENCE [LARGE SCALE GENOMIC DNA]</scope>
    <source>
        <strain evidence="4 5">JCM 15900</strain>
    </source>
</reference>
<feature type="region of interest" description="Disordered" evidence="1">
    <location>
        <begin position="245"/>
        <end position="421"/>
    </location>
</feature>
<organism evidence="4 5">
    <name type="scientific">Brevibacterium salitolerans</name>
    <dbReference type="NCBI Taxonomy" id="1403566"/>
    <lineage>
        <taxon>Bacteria</taxon>
        <taxon>Bacillati</taxon>
        <taxon>Actinomycetota</taxon>
        <taxon>Actinomycetes</taxon>
        <taxon>Micrococcales</taxon>
        <taxon>Brevibacteriaceae</taxon>
        <taxon>Brevibacterium</taxon>
    </lineage>
</organism>
<comment type="caution">
    <text evidence="4">The sequence shown here is derived from an EMBL/GenBank/DDBJ whole genome shotgun (WGS) entry which is preliminary data.</text>
</comment>
<name>A0ABN2WQ58_9MICO</name>
<feature type="transmembrane region" description="Helical" evidence="2">
    <location>
        <begin position="213"/>
        <end position="239"/>
    </location>
</feature>
<evidence type="ECO:0000256" key="2">
    <source>
        <dbReference type="SAM" id="Phobius"/>
    </source>
</evidence>
<feature type="compositionally biased region" description="Pro residues" evidence="1">
    <location>
        <begin position="346"/>
        <end position="363"/>
    </location>
</feature>
<dbReference type="Proteomes" id="UP001500984">
    <property type="component" value="Unassembled WGS sequence"/>
</dbReference>
<feature type="compositionally biased region" description="Gly residues" evidence="1">
    <location>
        <begin position="370"/>
        <end position="405"/>
    </location>
</feature>
<sequence>MRASPAKQRTRPLLVVLAAALLALVLSGCVKFNADFQISKEETVSGSLAISADPQMFEDMGEPIDESEIDRSVEEAQNDPSMPEGVTVEKIKDDDGYLGMLMKFDDVPADELASTDSAASEFGAPSVDGIDIASADGQITFDMPNPVSAMGSEAGMGGGGSIRSVFDEARVAVTFPGAVTNAEGAEISGKTATWDLRDFDGDTLSATAKAGGFPWLIVLIIVGAVIVLGGAGLIVFLVLRSRKKQAQGPGAPGGFPGAPGGYPGGPGGYPGGPGAPAGPGGPMGPGGFPGGQGGPGGHPGGPAGPGGAPAGPGGYPGGPGFHPGAPQQGAPGYPQGAPAQGGPGYPQGPGPQGPGGPGGPAPGAPSGHPGVPGQGHPGAGHLGSGPQGHGGPGGSAPGAPGGHPGQQGPQGDSRFAPPGSH</sequence>
<keyword evidence="5" id="KW-1185">Reference proteome</keyword>
<protein>
    <recommendedName>
        <fullName evidence="3">LppM domain-containing protein</fullName>
    </recommendedName>
</protein>
<evidence type="ECO:0000313" key="4">
    <source>
        <dbReference type="EMBL" id="GAA2096928.1"/>
    </source>
</evidence>
<proteinExistence type="predicted"/>
<keyword evidence="2" id="KW-1133">Transmembrane helix</keyword>